<dbReference type="InterPro" id="IPR036291">
    <property type="entry name" value="NAD(P)-bd_dom_sf"/>
</dbReference>
<dbReference type="PANTHER" id="PTHR43669:SF15">
    <property type="entry name" value="OXIDOREDUCTASE, SHORT-CHAIN DEHYDROGENASE_REDUCTASE FAMILY (AFU_ORTHOLOGUE AFUA_1G01330)"/>
    <property type="match status" value="1"/>
</dbReference>
<dbReference type="InterPro" id="IPR002347">
    <property type="entry name" value="SDR_fam"/>
</dbReference>
<evidence type="ECO:0000313" key="5">
    <source>
        <dbReference type="Proteomes" id="UP000215305"/>
    </source>
</evidence>
<dbReference type="GO" id="GO:0044550">
    <property type="term" value="P:secondary metabolite biosynthetic process"/>
    <property type="evidence" value="ECO:0007669"/>
    <property type="project" value="UniProtKB-ARBA"/>
</dbReference>
<dbReference type="PANTHER" id="PTHR43669">
    <property type="entry name" value="5-KETO-D-GLUCONATE 5-REDUCTASE"/>
    <property type="match status" value="1"/>
</dbReference>
<dbReference type="EMBL" id="NKHU02000078">
    <property type="protein sequence ID" value="RHZ57484.1"/>
    <property type="molecule type" value="Genomic_DNA"/>
</dbReference>
<keyword evidence="2" id="KW-0521">NADP</keyword>
<dbReference type="Proteomes" id="UP000215305">
    <property type="component" value="Unassembled WGS sequence"/>
</dbReference>
<gene>
    <name evidence="4" type="ORF">CDV56_106323</name>
</gene>
<comment type="caution">
    <text evidence="4">The sequence shown here is derived from an EMBL/GenBank/DDBJ whole genome shotgun (WGS) entry which is preliminary data.</text>
</comment>
<keyword evidence="3" id="KW-0560">Oxidoreductase</keyword>
<dbReference type="RefSeq" id="XP_026615075.1">
    <property type="nucleotide sequence ID" value="XM_026759942.1"/>
</dbReference>
<comment type="similarity">
    <text evidence="1">Belongs to the short-chain dehydrogenases/reductases (SDR) family.</text>
</comment>
<evidence type="ECO:0008006" key="6">
    <source>
        <dbReference type="Google" id="ProtNLM"/>
    </source>
</evidence>
<dbReference type="VEuPathDB" id="FungiDB:CDV56_106323"/>
<evidence type="ECO:0000256" key="1">
    <source>
        <dbReference type="ARBA" id="ARBA00006484"/>
    </source>
</evidence>
<dbReference type="PROSITE" id="PS00061">
    <property type="entry name" value="ADH_SHORT"/>
    <property type="match status" value="1"/>
</dbReference>
<dbReference type="GeneID" id="38128297"/>
<organism evidence="4 5">
    <name type="scientific">Aspergillus thermomutatus</name>
    <name type="common">Neosartorya pseudofischeri</name>
    <dbReference type="NCBI Taxonomy" id="41047"/>
    <lineage>
        <taxon>Eukaryota</taxon>
        <taxon>Fungi</taxon>
        <taxon>Dikarya</taxon>
        <taxon>Ascomycota</taxon>
        <taxon>Pezizomycotina</taxon>
        <taxon>Eurotiomycetes</taxon>
        <taxon>Eurotiomycetidae</taxon>
        <taxon>Eurotiales</taxon>
        <taxon>Aspergillaceae</taxon>
        <taxon>Aspergillus</taxon>
        <taxon>Aspergillus subgen. Fumigati</taxon>
    </lineage>
</organism>
<dbReference type="SUPFAM" id="SSF51735">
    <property type="entry name" value="NAD(P)-binding Rossmann-fold domains"/>
    <property type="match status" value="1"/>
</dbReference>
<keyword evidence="5" id="KW-1185">Reference proteome</keyword>
<dbReference type="Gene3D" id="3.40.50.720">
    <property type="entry name" value="NAD(P)-binding Rossmann-like Domain"/>
    <property type="match status" value="1"/>
</dbReference>
<evidence type="ECO:0000256" key="3">
    <source>
        <dbReference type="ARBA" id="ARBA00023002"/>
    </source>
</evidence>
<dbReference type="PRINTS" id="PR00081">
    <property type="entry name" value="GDHRDH"/>
</dbReference>
<dbReference type="InterPro" id="IPR020904">
    <property type="entry name" value="Sc_DH/Rdtase_CS"/>
</dbReference>
<dbReference type="OrthoDB" id="37659at2759"/>
<evidence type="ECO:0000256" key="2">
    <source>
        <dbReference type="ARBA" id="ARBA00022857"/>
    </source>
</evidence>
<proteinExistence type="inferred from homology"/>
<sequence length="304" mass="33314">MAFPYKHVLLIGATAGIGRAMADRLIQAGVKVTAVGRRKDRLDDFVQKHGEQMASAVPFDISVLENIPKFAAEIIDSYPDVDCIFLNAGIQAPFDLGDQAQFDLEKFNQQMTVNFSSLVALTHAFLPFLVGKENPTSIIFTGSNVAIVPAASLPAYSASKAALNVFTLCLREQLQNSNVAVIEISPPPVQTEIHDHLGEETGRNFGMPIDTFTDLAFKGLVAGQDQIVIGSIGPAETFNAMIDQRRKAFEDLAKRTITNVTFEDLVVNGKTIYDGMKKPSWYYTADFVPMFANEHIHNLTFTAP</sequence>
<dbReference type="GO" id="GO:0016491">
    <property type="term" value="F:oxidoreductase activity"/>
    <property type="evidence" value="ECO:0007669"/>
    <property type="project" value="UniProtKB-KW"/>
</dbReference>
<protein>
    <recommendedName>
        <fullName evidence="6">Oxidoreductase</fullName>
    </recommendedName>
</protein>
<evidence type="ECO:0000313" key="4">
    <source>
        <dbReference type="EMBL" id="RHZ57484.1"/>
    </source>
</evidence>
<reference evidence="4" key="1">
    <citation type="submission" date="2018-08" db="EMBL/GenBank/DDBJ databases">
        <title>Draft genome sequence of azole-resistant Aspergillus thermomutatus (Neosartorya pseudofischeri) strain HMR AF 39, isolated from a human nasal aspirate.</title>
        <authorList>
            <person name="Parent-Michaud M."/>
            <person name="Dufresne P.J."/>
            <person name="Fournier E."/>
            <person name="Martineau C."/>
            <person name="Moreira S."/>
            <person name="Perkins V."/>
            <person name="De Repentigny L."/>
            <person name="Dufresne S.F."/>
        </authorList>
    </citation>
    <scope>NUCLEOTIDE SEQUENCE [LARGE SCALE GENOMIC DNA]</scope>
    <source>
        <strain evidence="4">HMR AF 39</strain>
    </source>
</reference>
<accession>A0A397H727</accession>
<dbReference type="AlphaFoldDB" id="A0A397H727"/>
<dbReference type="Pfam" id="PF00106">
    <property type="entry name" value="adh_short"/>
    <property type="match status" value="1"/>
</dbReference>
<dbReference type="STRING" id="41047.A0A397H727"/>
<name>A0A397H727_ASPTH</name>